<feature type="domain" description="Chromo" evidence="2">
    <location>
        <begin position="114"/>
        <end position="191"/>
    </location>
</feature>
<dbReference type="Pfam" id="PF00385">
    <property type="entry name" value="Chromo"/>
    <property type="match status" value="1"/>
</dbReference>
<dbReference type="InterPro" id="IPR023780">
    <property type="entry name" value="Chromo_domain"/>
</dbReference>
<evidence type="ECO:0000259" key="2">
    <source>
        <dbReference type="PROSITE" id="PS50013"/>
    </source>
</evidence>
<proteinExistence type="predicted"/>
<name>A0A4U5PQ82_POPAL</name>
<sequence length="206" mass="22987">MKDVHTEVRRRLSLSTESYAASANARRKDRQFNNGDMVLVRLKPERFPSGSFTKLHARRAGPFQVIKKLGSNAYVIELPSDFGISPIFNIEDITAFKGDATDVGGSSQTADMPASIPRILAATAPKDEIAAITDHQFVSTRRGGYYKFLVHWKHRPTSDSTWIKSTALQQLHPELFTAYVNHNLPESSSSREPANDAIREAEEEEA</sequence>
<dbReference type="Pfam" id="PF24626">
    <property type="entry name" value="SH3_Tf2-1"/>
    <property type="match status" value="1"/>
</dbReference>
<evidence type="ECO:0000313" key="3">
    <source>
        <dbReference type="EMBL" id="TKR98576.1"/>
    </source>
</evidence>
<reference evidence="3" key="1">
    <citation type="submission" date="2018-10" db="EMBL/GenBank/DDBJ databases">
        <title>Population genomic analysis revealed the cold adaptation of white poplar.</title>
        <authorList>
            <person name="Liu Y.-J."/>
        </authorList>
    </citation>
    <scope>NUCLEOTIDE SEQUENCE [LARGE SCALE GENOMIC DNA]</scope>
    <source>
        <strain evidence="3">PAL-ZL1</strain>
    </source>
</reference>
<evidence type="ECO:0000256" key="1">
    <source>
        <dbReference type="SAM" id="MobiDB-lite"/>
    </source>
</evidence>
<dbReference type="EMBL" id="RCHU01000667">
    <property type="protein sequence ID" value="TKR98576.1"/>
    <property type="molecule type" value="Genomic_DNA"/>
</dbReference>
<accession>A0A4U5PQ82</accession>
<organism evidence="3">
    <name type="scientific">Populus alba</name>
    <name type="common">White poplar</name>
    <dbReference type="NCBI Taxonomy" id="43335"/>
    <lineage>
        <taxon>Eukaryota</taxon>
        <taxon>Viridiplantae</taxon>
        <taxon>Streptophyta</taxon>
        <taxon>Embryophyta</taxon>
        <taxon>Tracheophyta</taxon>
        <taxon>Spermatophyta</taxon>
        <taxon>Magnoliopsida</taxon>
        <taxon>eudicotyledons</taxon>
        <taxon>Gunneridae</taxon>
        <taxon>Pentapetalae</taxon>
        <taxon>rosids</taxon>
        <taxon>fabids</taxon>
        <taxon>Malpighiales</taxon>
        <taxon>Salicaceae</taxon>
        <taxon>Saliceae</taxon>
        <taxon>Populus</taxon>
    </lineage>
</organism>
<dbReference type="InterPro" id="IPR056924">
    <property type="entry name" value="SH3_Tf2-1"/>
</dbReference>
<gene>
    <name evidence="3" type="ORF">D5086_0000201670</name>
</gene>
<dbReference type="STRING" id="43335.A0A4U5PQ82"/>
<dbReference type="PROSITE" id="PS50013">
    <property type="entry name" value="CHROMO_2"/>
    <property type="match status" value="1"/>
</dbReference>
<dbReference type="InterPro" id="IPR000953">
    <property type="entry name" value="Chromo/chromo_shadow_dom"/>
</dbReference>
<protein>
    <recommendedName>
        <fullName evidence="2">Chromo domain-containing protein</fullName>
    </recommendedName>
</protein>
<comment type="caution">
    <text evidence="3">The sequence shown here is derived from an EMBL/GenBank/DDBJ whole genome shotgun (WGS) entry which is preliminary data.</text>
</comment>
<feature type="region of interest" description="Disordered" evidence="1">
    <location>
        <begin position="183"/>
        <end position="206"/>
    </location>
</feature>
<dbReference type="SUPFAM" id="SSF54160">
    <property type="entry name" value="Chromo domain-like"/>
    <property type="match status" value="1"/>
</dbReference>
<dbReference type="Gene3D" id="2.40.50.40">
    <property type="match status" value="1"/>
</dbReference>
<dbReference type="CDD" id="cd00024">
    <property type="entry name" value="CD_CSD"/>
    <property type="match status" value="1"/>
</dbReference>
<dbReference type="AlphaFoldDB" id="A0A4U5PQ82"/>
<dbReference type="InterPro" id="IPR016197">
    <property type="entry name" value="Chromo-like_dom_sf"/>
</dbReference>